<sequence length="166" mass="17607">MGQSVLRDRRTPFRNGGNVSQKKGARTLSKGNRVNIPEPGHGDRPARVMCGNANELGDVGGGPGKSSLFFVRDGLPGIGLPGDRDVVPVKHRGSCGLGRSGWSTKRDWLRVRAGRGPDFALGSSSDLAQAFPWTASAVPRLPAGRWLRPATNSQLRTGTDQGNPTV</sequence>
<dbReference type="PANTHER" id="PTHR46703">
    <property type="match status" value="1"/>
</dbReference>
<keyword evidence="3" id="KW-1185">Reference proteome</keyword>
<dbReference type="AlphaFoldDB" id="A0AAE0VX02"/>
<name>A0AAE0VX02_9BIVA</name>
<evidence type="ECO:0000313" key="2">
    <source>
        <dbReference type="EMBL" id="KAK3592170.1"/>
    </source>
</evidence>
<organism evidence="2 3">
    <name type="scientific">Potamilus streckersoni</name>
    <dbReference type="NCBI Taxonomy" id="2493646"/>
    <lineage>
        <taxon>Eukaryota</taxon>
        <taxon>Metazoa</taxon>
        <taxon>Spiralia</taxon>
        <taxon>Lophotrochozoa</taxon>
        <taxon>Mollusca</taxon>
        <taxon>Bivalvia</taxon>
        <taxon>Autobranchia</taxon>
        <taxon>Heteroconchia</taxon>
        <taxon>Palaeoheterodonta</taxon>
        <taxon>Unionida</taxon>
        <taxon>Unionoidea</taxon>
        <taxon>Unionidae</taxon>
        <taxon>Ambleminae</taxon>
        <taxon>Lampsilini</taxon>
        <taxon>Potamilus</taxon>
    </lineage>
</organism>
<comment type="caution">
    <text evidence="2">The sequence shown here is derived from an EMBL/GenBank/DDBJ whole genome shotgun (WGS) entry which is preliminary data.</text>
</comment>
<evidence type="ECO:0000256" key="1">
    <source>
        <dbReference type="SAM" id="MobiDB-lite"/>
    </source>
</evidence>
<dbReference type="PANTHER" id="PTHR46703:SF1">
    <property type="match status" value="1"/>
</dbReference>
<evidence type="ECO:0000313" key="3">
    <source>
        <dbReference type="Proteomes" id="UP001195483"/>
    </source>
</evidence>
<dbReference type="Proteomes" id="UP001195483">
    <property type="component" value="Unassembled WGS sequence"/>
</dbReference>
<accession>A0AAE0VX02</accession>
<reference evidence="2" key="1">
    <citation type="journal article" date="2021" name="Genome Biol. Evol.">
        <title>A High-Quality Reference Genome for a Parasitic Bivalve with Doubly Uniparental Inheritance (Bivalvia: Unionida).</title>
        <authorList>
            <person name="Smith C.H."/>
        </authorList>
    </citation>
    <scope>NUCLEOTIDE SEQUENCE</scope>
    <source>
        <strain evidence="2">CHS0354</strain>
    </source>
</reference>
<reference evidence="2" key="2">
    <citation type="journal article" date="2021" name="Genome Biol. Evol.">
        <title>Developing a high-quality reference genome for a parasitic bivalve with doubly uniparental inheritance (Bivalvia: Unionida).</title>
        <authorList>
            <person name="Smith C.H."/>
        </authorList>
    </citation>
    <scope>NUCLEOTIDE SEQUENCE</scope>
    <source>
        <strain evidence="2">CHS0354</strain>
        <tissue evidence="2">Mantle</tissue>
    </source>
</reference>
<feature type="compositionally biased region" description="Basic and acidic residues" evidence="1">
    <location>
        <begin position="1"/>
        <end position="11"/>
    </location>
</feature>
<proteinExistence type="predicted"/>
<protein>
    <submittedName>
        <fullName evidence="2">Uncharacterized protein</fullName>
    </submittedName>
</protein>
<gene>
    <name evidence="2" type="ORF">CHS0354_000077</name>
</gene>
<feature type="region of interest" description="Disordered" evidence="1">
    <location>
        <begin position="1"/>
        <end position="44"/>
    </location>
</feature>
<dbReference type="EMBL" id="JAEAOA010000040">
    <property type="protein sequence ID" value="KAK3592170.1"/>
    <property type="molecule type" value="Genomic_DNA"/>
</dbReference>
<reference evidence="2" key="3">
    <citation type="submission" date="2023-05" db="EMBL/GenBank/DDBJ databases">
        <authorList>
            <person name="Smith C.H."/>
        </authorList>
    </citation>
    <scope>NUCLEOTIDE SEQUENCE</scope>
    <source>
        <strain evidence="2">CHS0354</strain>
        <tissue evidence="2">Mantle</tissue>
    </source>
</reference>